<gene>
    <name evidence="3" type="ORF">OUY22_22040</name>
</gene>
<organism evidence="3 4">
    <name type="scientific">Nonomuraea corallina</name>
    <dbReference type="NCBI Taxonomy" id="2989783"/>
    <lineage>
        <taxon>Bacteria</taxon>
        <taxon>Bacillati</taxon>
        <taxon>Actinomycetota</taxon>
        <taxon>Actinomycetes</taxon>
        <taxon>Streptosporangiales</taxon>
        <taxon>Streptosporangiaceae</taxon>
        <taxon>Nonomuraea</taxon>
    </lineage>
</organism>
<reference evidence="3" key="1">
    <citation type="submission" date="2022-11" db="EMBL/GenBank/DDBJ databases">
        <title>Nonomuraea corallina sp. nov., a new species of the genus Nonomuraea isolated from sea side sediment in Thai sea.</title>
        <authorList>
            <person name="Ngamcharungchit C."/>
            <person name="Matsumoto A."/>
            <person name="Suriyachadkun C."/>
            <person name="Panbangred W."/>
            <person name="Inahashi Y."/>
            <person name="Intra B."/>
        </authorList>
    </citation>
    <scope>NUCLEOTIDE SEQUENCE</scope>
    <source>
        <strain evidence="3">MCN248</strain>
    </source>
</reference>
<feature type="domain" description="vWA-MoxR associated protein middle region 0" evidence="1">
    <location>
        <begin position="30"/>
        <end position="131"/>
    </location>
</feature>
<protein>
    <recommendedName>
        <fullName evidence="5">CHAT domain-containing protein</fullName>
    </recommendedName>
</protein>
<dbReference type="Pfam" id="PF19916">
    <property type="entry name" value="VMAP-M0"/>
    <property type="match status" value="1"/>
</dbReference>
<comment type="caution">
    <text evidence="3">The sequence shown here is derived from an EMBL/GenBank/DDBJ whole genome shotgun (WGS) entry which is preliminary data.</text>
</comment>
<sequence length="413" mass="46170">MQRGVQYVGPGTPWAERVIRLLSPAEDLLDPPEALQVATLLRGCEVEDLRILYQVATEGKGRGFPGAFQDAGHVFEFLLDAPTGERRLLPHLRFAAYVLGQLLQRRTADQDTVSELSRWLYRQRDQLRAENKDPEATELERLLRQRLAFETRTDLPTCLIVEIDPLAVPDGDDDPHLVTHWTHSSPLGWNPERGGEVELPLARVADHVVELVLAAERDWSPQRGGPLLLEFRLAPELVNLSVDQWPRRISEELPPRALGADYEVVLRSDRRLRPDNTYRRWYDRWHVFLDGRGAAHLAPLDDGDAGNVHASLMGGADVVACVLSAPPDSPQGRAQLDAAMDAGVPIVLWCRDSATNGEFRKAVTEVLQPQKLKKLPESIHQLRSSTPTCGNVALLWDDPGRPIPEVQPLRSPS</sequence>
<dbReference type="EMBL" id="JAPNNL010000093">
    <property type="protein sequence ID" value="MDA0636111.1"/>
    <property type="molecule type" value="Genomic_DNA"/>
</dbReference>
<keyword evidence="4" id="KW-1185">Reference proteome</keyword>
<evidence type="ECO:0000259" key="2">
    <source>
        <dbReference type="Pfam" id="PF20028"/>
    </source>
</evidence>
<dbReference type="Proteomes" id="UP001144036">
    <property type="component" value="Unassembled WGS sequence"/>
</dbReference>
<dbReference type="InterPro" id="IPR045450">
    <property type="entry name" value="VMAP_C"/>
</dbReference>
<evidence type="ECO:0000313" key="4">
    <source>
        <dbReference type="Proteomes" id="UP001144036"/>
    </source>
</evidence>
<dbReference type="InterPro" id="IPR045555">
    <property type="entry name" value="VMAP-M0"/>
</dbReference>
<accession>A0ABT4SFW6</accession>
<dbReference type="RefSeq" id="WP_270156972.1">
    <property type="nucleotide sequence ID" value="NZ_JAPNNL010000093.1"/>
</dbReference>
<dbReference type="Pfam" id="PF20028">
    <property type="entry name" value="VMAP-C"/>
    <property type="match status" value="1"/>
</dbReference>
<evidence type="ECO:0000259" key="1">
    <source>
        <dbReference type="Pfam" id="PF19916"/>
    </source>
</evidence>
<evidence type="ECO:0000313" key="3">
    <source>
        <dbReference type="EMBL" id="MDA0636111.1"/>
    </source>
</evidence>
<name>A0ABT4SFW6_9ACTN</name>
<evidence type="ECO:0008006" key="5">
    <source>
        <dbReference type="Google" id="ProtNLM"/>
    </source>
</evidence>
<proteinExistence type="predicted"/>
<feature type="domain" description="vWA-MoxR associated protein C-terminal" evidence="2">
    <location>
        <begin position="176"/>
        <end position="399"/>
    </location>
</feature>